<dbReference type="OMA" id="YTPASHI"/>
<dbReference type="RefSeq" id="XP_038053267.1">
    <property type="nucleotide sequence ID" value="XM_038197339.1"/>
</dbReference>
<sequence>MSFRSKALWAFGVSYLVSTAILMVYLMYTATVNLPSLPDDRSIYWWRDASYGRYILRHTCNETDVVCDTCCYCYTPASHIMADFGDLSEATLTERHCEKRLPQAIIIGAMKSGTYALRTYLSYHPDIAMAYDEPWFWNKPEEFEQGLERYRKMMHYSTPRQVTIEKTPDYYHGEGVPERIIQNLPDVKILMIMKDPVKRAISHYNFERLRTQDFYFPATFEEAVMTADGYVNVHSEYLIQSAYSVFVKRWLRHFPPGRFLAIDGDPFQRDPVPQLQRIEKYLGIRPFFTKDIFVKNSTSGFWCLTKPIYSCVPQSRPHPPHPKVSDSVLMTLYRYFRPLNKQLAKLLEEPSFEWFSY</sequence>
<proteinExistence type="predicted"/>
<dbReference type="Gene3D" id="3.40.50.300">
    <property type="entry name" value="P-loop containing nucleotide triphosphate hydrolases"/>
    <property type="match status" value="1"/>
</dbReference>
<keyword evidence="5" id="KW-1015">Disulfide bond</keyword>
<dbReference type="PANTHER" id="PTHR10605:SF65">
    <property type="entry name" value="GH20068P"/>
    <property type="match status" value="1"/>
</dbReference>
<evidence type="ECO:0000256" key="2">
    <source>
        <dbReference type="ARBA" id="ARBA00023180"/>
    </source>
</evidence>
<dbReference type="GeneID" id="119725770"/>
<reference evidence="8" key="1">
    <citation type="submission" date="2022-11" db="UniProtKB">
        <authorList>
            <consortium name="EnsemblMetazoa"/>
        </authorList>
    </citation>
    <scope>IDENTIFICATION</scope>
</reference>
<evidence type="ECO:0000256" key="1">
    <source>
        <dbReference type="ARBA" id="ARBA00022679"/>
    </source>
</evidence>
<evidence type="ECO:0000259" key="7">
    <source>
        <dbReference type="Pfam" id="PF00685"/>
    </source>
</evidence>
<dbReference type="SUPFAM" id="SSF52540">
    <property type="entry name" value="P-loop containing nucleoside triphosphate hydrolases"/>
    <property type="match status" value="1"/>
</dbReference>
<keyword evidence="6" id="KW-0812">Transmembrane</keyword>
<evidence type="ECO:0000256" key="4">
    <source>
        <dbReference type="PIRSR" id="PIRSR637359-2"/>
    </source>
</evidence>
<organism evidence="8 9">
    <name type="scientific">Patiria miniata</name>
    <name type="common">Bat star</name>
    <name type="synonym">Asterina miniata</name>
    <dbReference type="NCBI Taxonomy" id="46514"/>
    <lineage>
        <taxon>Eukaryota</taxon>
        <taxon>Metazoa</taxon>
        <taxon>Echinodermata</taxon>
        <taxon>Eleutherozoa</taxon>
        <taxon>Asterozoa</taxon>
        <taxon>Asteroidea</taxon>
        <taxon>Valvatacea</taxon>
        <taxon>Valvatida</taxon>
        <taxon>Asterinidae</taxon>
        <taxon>Patiria</taxon>
    </lineage>
</organism>
<evidence type="ECO:0000256" key="5">
    <source>
        <dbReference type="PIRSR" id="PIRSR637359-3"/>
    </source>
</evidence>
<dbReference type="InterPro" id="IPR027417">
    <property type="entry name" value="P-loop_NTPase"/>
</dbReference>
<feature type="domain" description="Sulfotransferase" evidence="7">
    <location>
        <begin position="102"/>
        <end position="285"/>
    </location>
</feature>
<evidence type="ECO:0000313" key="8">
    <source>
        <dbReference type="EnsemblMetazoa" id="XP_038053267.1"/>
    </source>
</evidence>
<dbReference type="InterPro" id="IPR000863">
    <property type="entry name" value="Sulfotransferase_dom"/>
</dbReference>
<name>A0A913ZNF3_PATMI</name>
<keyword evidence="9" id="KW-1185">Reference proteome</keyword>
<accession>A0A913ZNF3</accession>
<feature type="transmembrane region" description="Helical" evidence="6">
    <location>
        <begin position="7"/>
        <end position="28"/>
    </location>
</feature>
<evidence type="ECO:0000256" key="3">
    <source>
        <dbReference type="PIRSR" id="PIRSR637359-1"/>
    </source>
</evidence>
<protein>
    <recommendedName>
        <fullName evidence="7">Sulfotransferase domain-containing protein</fullName>
    </recommendedName>
</protein>
<feature type="disulfide bond" evidence="5">
    <location>
        <begin position="303"/>
        <end position="311"/>
    </location>
</feature>
<dbReference type="PANTHER" id="PTHR10605">
    <property type="entry name" value="HEPARAN SULFATE SULFOTRANSFERASE"/>
    <property type="match status" value="1"/>
</dbReference>
<evidence type="ECO:0000313" key="9">
    <source>
        <dbReference type="Proteomes" id="UP000887568"/>
    </source>
</evidence>
<dbReference type="InterPro" id="IPR037359">
    <property type="entry name" value="NST/OST"/>
</dbReference>
<dbReference type="AlphaFoldDB" id="A0A913ZNF3"/>
<dbReference type="EnsemblMetazoa" id="XM_038197339.1">
    <property type="protein sequence ID" value="XP_038053267.1"/>
    <property type="gene ID" value="LOC119725770"/>
</dbReference>
<dbReference type="Pfam" id="PF00685">
    <property type="entry name" value="Sulfotransfer_1"/>
    <property type="match status" value="1"/>
</dbReference>
<dbReference type="Proteomes" id="UP000887568">
    <property type="component" value="Unplaced"/>
</dbReference>
<keyword evidence="6" id="KW-1133">Transmembrane helix</keyword>
<keyword evidence="1" id="KW-0808">Transferase</keyword>
<keyword evidence="2" id="KW-0325">Glycoprotein</keyword>
<feature type="active site" description="For sulfotransferase activity" evidence="3">
    <location>
        <position position="111"/>
    </location>
</feature>
<dbReference type="GO" id="GO:0008467">
    <property type="term" value="F:[heparan sulfate]-glucosamine 3-sulfotransferase activity"/>
    <property type="evidence" value="ECO:0007669"/>
    <property type="project" value="TreeGrafter"/>
</dbReference>
<evidence type="ECO:0000256" key="6">
    <source>
        <dbReference type="SAM" id="Phobius"/>
    </source>
</evidence>
<keyword evidence="6" id="KW-0472">Membrane</keyword>
<feature type="binding site" evidence="4">
    <location>
        <position position="302"/>
    </location>
    <ligand>
        <name>3'-phosphoadenylyl sulfate</name>
        <dbReference type="ChEBI" id="CHEBI:58339"/>
    </ligand>
</feature>
<dbReference type="OrthoDB" id="411451at2759"/>
<feature type="binding site" evidence="4">
    <location>
        <position position="202"/>
    </location>
    <ligand>
        <name>3'-phosphoadenylyl sulfate</name>
        <dbReference type="ChEBI" id="CHEBI:58339"/>
    </ligand>
</feature>